<name>A0AAE0P9A3_SORBR</name>
<dbReference type="Proteomes" id="UP001281003">
    <property type="component" value="Unassembled WGS sequence"/>
</dbReference>
<organism evidence="3 4">
    <name type="scientific">Sordaria brevicollis</name>
    <dbReference type="NCBI Taxonomy" id="83679"/>
    <lineage>
        <taxon>Eukaryota</taxon>
        <taxon>Fungi</taxon>
        <taxon>Dikarya</taxon>
        <taxon>Ascomycota</taxon>
        <taxon>Pezizomycotina</taxon>
        <taxon>Sordariomycetes</taxon>
        <taxon>Sordariomycetidae</taxon>
        <taxon>Sordariales</taxon>
        <taxon>Sordariaceae</taxon>
        <taxon>Sordaria</taxon>
    </lineage>
</organism>
<reference evidence="3" key="2">
    <citation type="submission" date="2023-07" db="EMBL/GenBank/DDBJ databases">
        <authorList>
            <consortium name="Lawrence Berkeley National Laboratory"/>
            <person name="Haridas S."/>
            <person name="Hensen N."/>
            <person name="Bonometti L."/>
            <person name="Westerberg I."/>
            <person name="Brannstrom I.O."/>
            <person name="Guillou S."/>
            <person name="Cros-Aarteil S."/>
            <person name="Calhoun S."/>
            <person name="Kuo A."/>
            <person name="Mondo S."/>
            <person name="Pangilinan J."/>
            <person name="Riley R."/>
            <person name="LaButti K."/>
            <person name="Andreopoulos B."/>
            <person name="Lipzen A."/>
            <person name="Chen C."/>
            <person name="Yanf M."/>
            <person name="Daum C."/>
            <person name="Ng V."/>
            <person name="Clum A."/>
            <person name="Steindorff A."/>
            <person name="Ohm R."/>
            <person name="Martin F."/>
            <person name="Silar P."/>
            <person name="Natvig D."/>
            <person name="Lalanne C."/>
            <person name="Gautier V."/>
            <person name="Ament-velasquez S.L."/>
            <person name="Kruys A."/>
            <person name="Hutchinson M.I."/>
            <person name="Powell A.J."/>
            <person name="Barry K."/>
            <person name="Miller A.N."/>
            <person name="Grigoriev I.V."/>
            <person name="Debuchy R."/>
            <person name="Gladieux P."/>
            <person name="Thoren M.H."/>
            <person name="Johannesson H."/>
        </authorList>
    </citation>
    <scope>NUCLEOTIDE SEQUENCE</scope>
    <source>
        <strain evidence="3">FGSC 1904</strain>
    </source>
</reference>
<protein>
    <submittedName>
        <fullName evidence="3">Uncharacterized protein</fullName>
    </submittedName>
</protein>
<reference evidence="3" key="1">
    <citation type="journal article" date="2023" name="Mol. Phylogenet. Evol.">
        <title>Genome-scale phylogeny and comparative genomics of the fungal order Sordariales.</title>
        <authorList>
            <person name="Hensen N."/>
            <person name="Bonometti L."/>
            <person name="Westerberg I."/>
            <person name="Brannstrom I.O."/>
            <person name="Guillou S."/>
            <person name="Cros-Aarteil S."/>
            <person name="Calhoun S."/>
            <person name="Haridas S."/>
            <person name="Kuo A."/>
            <person name="Mondo S."/>
            <person name="Pangilinan J."/>
            <person name="Riley R."/>
            <person name="LaButti K."/>
            <person name="Andreopoulos B."/>
            <person name="Lipzen A."/>
            <person name="Chen C."/>
            <person name="Yan M."/>
            <person name="Daum C."/>
            <person name="Ng V."/>
            <person name="Clum A."/>
            <person name="Steindorff A."/>
            <person name="Ohm R.A."/>
            <person name="Martin F."/>
            <person name="Silar P."/>
            <person name="Natvig D.O."/>
            <person name="Lalanne C."/>
            <person name="Gautier V."/>
            <person name="Ament-Velasquez S.L."/>
            <person name="Kruys A."/>
            <person name="Hutchinson M.I."/>
            <person name="Powell A.J."/>
            <person name="Barry K."/>
            <person name="Miller A.N."/>
            <person name="Grigoriev I.V."/>
            <person name="Debuchy R."/>
            <person name="Gladieux P."/>
            <person name="Hiltunen Thoren M."/>
            <person name="Johannesson H."/>
        </authorList>
    </citation>
    <scope>NUCLEOTIDE SEQUENCE</scope>
    <source>
        <strain evidence="3">FGSC 1904</strain>
    </source>
</reference>
<evidence type="ECO:0000313" key="3">
    <source>
        <dbReference type="EMBL" id="KAK3395726.1"/>
    </source>
</evidence>
<evidence type="ECO:0000313" key="4">
    <source>
        <dbReference type="Proteomes" id="UP001281003"/>
    </source>
</evidence>
<evidence type="ECO:0000256" key="1">
    <source>
        <dbReference type="SAM" id="MobiDB-lite"/>
    </source>
</evidence>
<proteinExistence type="predicted"/>
<feature type="chain" id="PRO_5042116110" evidence="2">
    <location>
        <begin position="18"/>
        <end position="475"/>
    </location>
</feature>
<feature type="region of interest" description="Disordered" evidence="1">
    <location>
        <begin position="353"/>
        <end position="375"/>
    </location>
</feature>
<dbReference type="EMBL" id="JAUTDP010000010">
    <property type="protein sequence ID" value="KAK3395726.1"/>
    <property type="molecule type" value="Genomic_DNA"/>
</dbReference>
<keyword evidence="4" id="KW-1185">Reference proteome</keyword>
<feature type="compositionally biased region" description="Polar residues" evidence="1">
    <location>
        <begin position="353"/>
        <end position="374"/>
    </location>
</feature>
<comment type="caution">
    <text evidence="3">The sequence shown here is derived from an EMBL/GenBank/DDBJ whole genome shotgun (WGS) entry which is preliminary data.</text>
</comment>
<evidence type="ECO:0000256" key="2">
    <source>
        <dbReference type="SAM" id="SignalP"/>
    </source>
</evidence>
<sequence>MHLHSLVALTLAATTSALPSLPECLMNEEHQPRACREVGPAQSKLDIITKGQKQQNRGGGLHGQIELVDQQINKEIECPECGKNNFVGDLAQSGSIEHNNIVTGHGEQQLDIINNGKTYEEWTGSGQKKRDVMPHGQKANFNNFGQNQKRNQHIGQQLYNGQSNSHGSININTGKTQQDELFNKGQGINQELYNGIGQNNGRIQERDNTHQWGNQLFQGQNQERSEQFITGQGQNHQQEQFNKGTRQIEGLYSSGSNANGIIQDFNKGGQGQGIQQLNNGQNQLYRISQDGILIPINNHQQEQFNKGQQTQQLNNIGQQAQEQFNKGQQTQEQFNKGQTNNIQARDHIAEQQFTDGQNKQHQQIDGGQNHQGQLSAGPVMSKPINEEWTIQGGKTQEQIDGQNEQGQQWTKNGGGQEELFNGQSSQHLQEHIVFSPQQMLDFISSQTKTGQTQQKWVREQVVRDGKLTAVWSCVN</sequence>
<dbReference type="AlphaFoldDB" id="A0AAE0P9A3"/>
<accession>A0AAE0P9A3</accession>
<keyword evidence="2" id="KW-0732">Signal</keyword>
<feature type="signal peptide" evidence="2">
    <location>
        <begin position="1"/>
        <end position="17"/>
    </location>
</feature>
<gene>
    <name evidence="3" type="ORF">B0T20DRAFT_395598</name>
</gene>